<dbReference type="Proteomes" id="UP000663181">
    <property type="component" value="Chromosome"/>
</dbReference>
<evidence type="ECO:0000313" key="2">
    <source>
        <dbReference type="EMBL" id="QRN53357.1"/>
    </source>
</evidence>
<protein>
    <submittedName>
        <fullName evidence="2">DUF4142 domain-containing protein</fullName>
    </submittedName>
</protein>
<dbReference type="PANTHER" id="PTHR38593:SF1">
    <property type="entry name" value="BLR2558 PROTEIN"/>
    <property type="match status" value="1"/>
</dbReference>
<reference evidence="2 3" key="1">
    <citation type="submission" date="2020-10" db="EMBL/GenBank/DDBJ databases">
        <title>Phylogeny of dyella-like bacteria.</title>
        <authorList>
            <person name="Fu J."/>
        </authorList>
    </citation>
    <scope>NUCLEOTIDE SEQUENCE [LARGE SCALE GENOMIC DNA]</scope>
    <source>
        <strain evidence="2 3">DHOB09</strain>
    </source>
</reference>
<proteinExistence type="predicted"/>
<accession>A0ABX7GSH9</accession>
<name>A0ABX7GSH9_9GAMM</name>
<gene>
    <name evidence="2" type="ORF">ISN74_18350</name>
</gene>
<evidence type="ECO:0000313" key="3">
    <source>
        <dbReference type="Proteomes" id="UP000663181"/>
    </source>
</evidence>
<dbReference type="InterPro" id="IPR012347">
    <property type="entry name" value="Ferritin-like"/>
</dbReference>
<dbReference type="InterPro" id="IPR025419">
    <property type="entry name" value="DUF4142"/>
</dbReference>
<keyword evidence="3" id="KW-1185">Reference proteome</keyword>
<evidence type="ECO:0000259" key="1">
    <source>
        <dbReference type="Pfam" id="PF13628"/>
    </source>
</evidence>
<dbReference type="PANTHER" id="PTHR38593">
    <property type="entry name" value="BLR2558 PROTEIN"/>
    <property type="match status" value="1"/>
</dbReference>
<feature type="domain" description="DUF4142" evidence="1">
    <location>
        <begin position="64"/>
        <end position="194"/>
    </location>
</feature>
<dbReference type="RefSeq" id="WP_188795161.1">
    <property type="nucleotide sequence ID" value="NZ_BMIZ01000001.1"/>
</dbReference>
<dbReference type="Pfam" id="PF13628">
    <property type="entry name" value="DUF4142"/>
    <property type="match status" value="1"/>
</dbReference>
<dbReference type="EMBL" id="CP064030">
    <property type="protein sequence ID" value="QRN53357.1"/>
    <property type="molecule type" value="Genomic_DNA"/>
</dbReference>
<dbReference type="Gene3D" id="1.20.1260.10">
    <property type="match status" value="1"/>
</dbReference>
<sequence>MSTSPCALKESPLKILTPNKLKPTKNTGRHAWSHSVRPVWVGMLIAGSLSCGTMAFAAGSLSSADLAFVQKVSQGGMFEVAASKVAVDKAQAQDVKDQANTEVHDHELVGQKLRSIASANGVDLPTQLNADFQKRVDRLSGLSGAAFDQAYLQEMGQIHALDGAAFAQESRTGQNADLRAFGAETVRIVERHIGALHGTDAGYTNKTF</sequence>
<organism evidence="2 3">
    <name type="scientific">Dyella caseinilytica</name>
    <dbReference type="NCBI Taxonomy" id="1849581"/>
    <lineage>
        <taxon>Bacteria</taxon>
        <taxon>Pseudomonadati</taxon>
        <taxon>Pseudomonadota</taxon>
        <taxon>Gammaproteobacteria</taxon>
        <taxon>Lysobacterales</taxon>
        <taxon>Rhodanobacteraceae</taxon>
        <taxon>Dyella</taxon>
    </lineage>
</organism>